<dbReference type="Proteomes" id="UP001597438">
    <property type="component" value="Unassembled WGS sequence"/>
</dbReference>
<name>A0ABW5XA61_9FLAO</name>
<protein>
    <submittedName>
        <fullName evidence="3">NAD-dependent epimerase/dehydratase family protein</fullName>
    </submittedName>
</protein>
<evidence type="ECO:0000259" key="2">
    <source>
        <dbReference type="Pfam" id="PF01370"/>
    </source>
</evidence>
<feature type="domain" description="NAD-dependent epimerase/dehydratase" evidence="2">
    <location>
        <begin position="3"/>
        <end position="241"/>
    </location>
</feature>
<keyword evidence="4" id="KW-1185">Reference proteome</keyword>
<evidence type="ECO:0000313" key="4">
    <source>
        <dbReference type="Proteomes" id="UP001597438"/>
    </source>
</evidence>
<organism evidence="3 4">
    <name type="scientific">Christiangramia antarctica</name>
    <dbReference type="NCBI Taxonomy" id="2058158"/>
    <lineage>
        <taxon>Bacteria</taxon>
        <taxon>Pseudomonadati</taxon>
        <taxon>Bacteroidota</taxon>
        <taxon>Flavobacteriia</taxon>
        <taxon>Flavobacteriales</taxon>
        <taxon>Flavobacteriaceae</taxon>
        <taxon>Christiangramia</taxon>
    </lineage>
</organism>
<reference evidence="4" key="1">
    <citation type="journal article" date="2019" name="Int. J. Syst. Evol. Microbiol.">
        <title>The Global Catalogue of Microorganisms (GCM) 10K type strain sequencing project: providing services to taxonomists for standard genome sequencing and annotation.</title>
        <authorList>
            <consortium name="The Broad Institute Genomics Platform"/>
            <consortium name="The Broad Institute Genome Sequencing Center for Infectious Disease"/>
            <person name="Wu L."/>
            <person name="Ma J."/>
        </authorList>
    </citation>
    <scope>NUCLEOTIDE SEQUENCE [LARGE SCALE GENOMIC DNA]</scope>
    <source>
        <strain evidence="4">KCTC 52925</strain>
    </source>
</reference>
<comment type="similarity">
    <text evidence="1">Belongs to the NAD(P)-dependent epimerase/dehydratase family.</text>
</comment>
<dbReference type="EMBL" id="JBHUOJ010000039">
    <property type="protein sequence ID" value="MFD2835347.1"/>
    <property type="molecule type" value="Genomic_DNA"/>
</dbReference>
<evidence type="ECO:0000313" key="3">
    <source>
        <dbReference type="EMBL" id="MFD2835347.1"/>
    </source>
</evidence>
<sequence>MKVLVTGAAGFIGSHFCEALAEQDHEVIGLDNFSNYYSVALKKKNAETLEKKGISMIAADLLNPEFSVEIPENINYIFHFAAQPGIDRNTSFDAYLNNNFIATQNLLKFAEKLPDLKMFVHISTSSVYGQMATSAETEVTLPVSDYGVTKLAAEQLVLARSRLGILKATSLRLYSVFGPRERPDKLFTRLIDCALNDKEFPLFENSLKHIRSFTYVEDIVNGVLAVMGKEEQCNNEVFNIGSEHEYTTREGVDSVEKITGKKIKMKILEPRPGDQLRTNANIEKARKILGYHPKTSLYKGLEKQVAWFKNC</sequence>
<dbReference type="RefSeq" id="WP_251741162.1">
    <property type="nucleotide sequence ID" value="NZ_JBHUOJ010000039.1"/>
</dbReference>
<accession>A0ABW5XA61</accession>
<dbReference type="InterPro" id="IPR001509">
    <property type="entry name" value="Epimerase_deHydtase"/>
</dbReference>
<comment type="caution">
    <text evidence="3">The sequence shown here is derived from an EMBL/GenBank/DDBJ whole genome shotgun (WGS) entry which is preliminary data.</text>
</comment>
<dbReference type="Gene3D" id="3.40.50.720">
    <property type="entry name" value="NAD(P)-binding Rossmann-like Domain"/>
    <property type="match status" value="1"/>
</dbReference>
<dbReference type="Pfam" id="PF01370">
    <property type="entry name" value="Epimerase"/>
    <property type="match status" value="1"/>
</dbReference>
<proteinExistence type="inferred from homology"/>
<dbReference type="PANTHER" id="PTHR43000">
    <property type="entry name" value="DTDP-D-GLUCOSE 4,6-DEHYDRATASE-RELATED"/>
    <property type="match status" value="1"/>
</dbReference>
<evidence type="ECO:0000256" key="1">
    <source>
        <dbReference type="ARBA" id="ARBA00007637"/>
    </source>
</evidence>
<dbReference type="InterPro" id="IPR036291">
    <property type="entry name" value="NAD(P)-bd_dom_sf"/>
</dbReference>
<gene>
    <name evidence="3" type="ORF">ACFSYS_18795</name>
</gene>
<dbReference type="PRINTS" id="PR01713">
    <property type="entry name" value="NUCEPIMERASE"/>
</dbReference>
<dbReference type="SUPFAM" id="SSF51735">
    <property type="entry name" value="NAD(P)-binding Rossmann-fold domains"/>
    <property type="match status" value="1"/>
</dbReference>